<feature type="compositionally biased region" description="Basic and acidic residues" evidence="1">
    <location>
        <begin position="251"/>
        <end position="264"/>
    </location>
</feature>
<dbReference type="GeneID" id="41968816"/>
<evidence type="ECO:0000256" key="1">
    <source>
        <dbReference type="SAM" id="MobiDB-lite"/>
    </source>
</evidence>
<dbReference type="InterPro" id="IPR044852">
    <property type="entry name" value="WBP2-like"/>
</dbReference>
<feature type="compositionally biased region" description="Low complexity" evidence="1">
    <location>
        <begin position="220"/>
        <end position="233"/>
    </location>
</feature>
<dbReference type="PANTHER" id="PTHR31606:SF1">
    <property type="entry name" value="WW DOMAIN BINDING PROTEIN 2, ISOFORM E"/>
    <property type="match status" value="1"/>
</dbReference>
<dbReference type="InParanoid" id="A0A507AKL7"/>
<dbReference type="PANTHER" id="PTHR31606">
    <property type="entry name" value="WW DOMAIN BINDING PROTEIN 2, ISOFORM E"/>
    <property type="match status" value="1"/>
</dbReference>
<dbReference type="EMBL" id="SKBQ01000005">
    <property type="protein sequence ID" value="TPX10172.1"/>
    <property type="molecule type" value="Genomic_DNA"/>
</dbReference>
<gene>
    <name evidence="2" type="ORF">E0L32_001369</name>
</gene>
<proteinExistence type="predicted"/>
<dbReference type="GO" id="GO:0005634">
    <property type="term" value="C:nucleus"/>
    <property type="evidence" value="ECO:0007669"/>
    <property type="project" value="TreeGrafter"/>
</dbReference>
<organism evidence="2 3">
    <name type="scientific">Thyridium curvatum</name>
    <dbReference type="NCBI Taxonomy" id="1093900"/>
    <lineage>
        <taxon>Eukaryota</taxon>
        <taxon>Fungi</taxon>
        <taxon>Dikarya</taxon>
        <taxon>Ascomycota</taxon>
        <taxon>Pezizomycotina</taxon>
        <taxon>Sordariomycetes</taxon>
        <taxon>Sordariomycetidae</taxon>
        <taxon>Thyridiales</taxon>
        <taxon>Thyridiaceae</taxon>
        <taxon>Thyridium</taxon>
    </lineage>
</organism>
<dbReference type="Proteomes" id="UP000319257">
    <property type="component" value="Unassembled WGS sequence"/>
</dbReference>
<keyword evidence="3" id="KW-1185">Reference proteome</keyword>
<feature type="compositionally biased region" description="Low complexity" evidence="1">
    <location>
        <begin position="198"/>
        <end position="210"/>
    </location>
</feature>
<dbReference type="GO" id="GO:0031490">
    <property type="term" value="F:chromatin DNA binding"/>
    <property type="evidence" value="ECO:0007669"/>
    <property type="project" value="TreeGrafter"/>
</dbReference>
<dbReference type="CDD" id="cd13214">
    <property type="entry name" value="PH-GRAM_WBP2"/>
    <property type="match status" value="1"/>
</dbReference>
<feature type="region of interest" description="Disordered" evidence="1">
    <location>
        <begin position="172"/>
        <end position="264"/>
    </location>
</feature>
<reference evidence="2 3" key="1">
    <citation type="submission" date="2019-06" db="EMBL/GenBank/DDBJ databases">
        <title>Draft genome sequence of the filamentous fungus Phialemoniopsis curvata isolated from diesel fuel.</title>
        <authorList>
            <person name="Varaljay V.A."/>
            <person name="Lyon W.J."/>
            <person name="Crouch A.L."/>
            <person name="Drake C.E."/>
            <person name="Hollomon J.M."/>
            <person name="Nadeau L.J."/>
            <person name="Nunn H.S."/>
            <person name="Stevenson B.S."/>
            <person name="Bojanowski C.L."/>
            <person name="Crookes-Goodson W.J."/>
        </authorList>
    </citation>
    <scope>NUCLEOTIDE SEQUENCE [LARGE SCALE GENOMIC DNA]</scope>
    <source>
        <strain evidence="2 3">D216</strain>
    </source>
</reference>
<dbReference type="SUPFAM" id="SSF50729">
    <property type="entry name" value="PH domain-like"/>
    <property type="match status" value="1"/>
</dbReference>
<protein>
    <recommendedName>
        <fullName evidence="4">WW domain-binding protein</fullName>
    </recommendedName>
</protein>
<evidence type="ECO:0008006" key="4">
    <source>
        <dbReference type="Google" id="ProtNLM"/>
    </source>
</evidence>
<dbReference type="OrthoDB" id="1259151at2759"/>
<sequence length="264" mass="29365">MDFYPDQHAYRVARMAVIEDDANENDSWVMLSREGEIVKLPHEKIFYKVRSRIGLELATPKVFRDAPPFSAKSDSGLVYITNSRFIYLPARPTDAFKSFSAPILNFEDTHVTSTFFGPWTWNGIVKPVSRGGIPPEIPRLEIKLTFREGGHDAFQTKFETMKERLQHARDLQQETGQQITTDEPLPQYEPRGGGGAPPQGATSPQTTQAGPGPGAGAGPSGSSQSQGRSNQPQPDEPPPDYEEAQAQAIDMRLEDHVREEADRE</sequence>
<dbReference type="STRING" id="1093900.A0A507AKL7"/>
<name>A0A507AKL7_9PEZI</name>
<dbReference type="AlphaFoldDB" id="A0A507AKL7"/>
<evidence type="ECO:0000313" key="3">
    <source>
        <dbReference type="Proteomes" id="UP000319257"/>
    </source>
</evidence>
<comment type="caution">
    <text evidence="2">The sequence shown here is derived from an EMBL/GenBank/DDBJ whole genome shotgun (WGS) entry which is preliminary data.</text>
</comment>
<dbReference type="RefSeq" id="XP_030991883.1">
    <property type="nucleotide sequence ID" value="XM_031135440.1"/>
</dbReference>
<dbReference type="GO" id="GO:0003713">
    <property type="term" value="F:transcription coactivator activity"/>
    <property type="evidence" value="ECO:0007669"/>
    <property type="project" value="InterPro"/>
</dbReference>
<accession>A0A507AKL7</accession>
<evidence type="ECO:0000313" key="2">
    <source>
        <dbReference type="EMBL" id="TPX10172.1"/>
    </source>
</evidence>